<comment type="caution">
    <text evidence="10">The sequence shown here is derived from an EMBL/GenBank/DDBJ whole genome shotgun (WGS) entry which is preliminary data.</text>
</comment>
<comment type="similarity">
    <text evidence="1">Belongs to the protein kinase superfamily. TKL Ser/Thr protein kinase family.</text>
</comment>
<keyword evidence="4 6" id="KW-0067">ATP-binding</keyword>
<keyword evidence="2" id="KW-0723">Serine/threonine-protein kinase</keyword>
<dbReference type="PROSITE" id="PS50011">
    <property type="entry name" value="PROTEIN_KINASE_DOM"/>
    <property type="match status" value="1"/>
</dbReference>
<dbReference type="SUPFAM" id="SSF48403">
    <property type="entry name" value="Ankyrin repeat"/>
    <property type="match status" value="1"/>
</dbReference>
<feature type="compositionally biased region" description="Low complexity" evidence="8">
    <location>
        <begin position="69"/>
        <end position="94"/>
    </location>
</feature>
<dbReference type="InterPro" id="IPR036770">
    <property type="entry name" value="Ankyrin_rpt-contain_sf"/>
</dbReference>
<dbReference type="FunFam" id="1.10.510.10:FF:001660">
    <property type="entry name" value="Predicted protein"/>
    <property type="match status" value="1"/>
</dbReference>
<evidence type="ECO:0000313" key="10">
    <source>
        <dbReference type="EMBL" id="KAK1736264.1"/>
    </source>
</evidence>
<dbReference type="Pfam" id="PF12796">
    <property type="entry name" value="Ank_2"/>
    <property type="match status" value="1"/>
</dbReference>
<accession>A0AAD8XZ34</accession>
<dbReference type="InterPro" id="IPR051681">
    <property type="entry name" value="Ser/Thr_Kinases-Pseudokinases"/>
</dbReference>
<dbReference type="CDD" id="cd13999">
    <property type="entry name" value="STKc_MAP3K-like"/>
    <property type="match status" value="1"/>
</dbReference>
<feature type="repeat" description="ANK" evidence="5">
    <location>
        <begin position="390"/>
        <end position="422"/>
    </location>
</feature>
<evidence type="ECO:0000256" key="5">
    <source>
        <dbReference type="PROSITE-ProRule" id="PRU00023"/>
    </source>
</evidence>
<dbReference type="InterPro" id="IPR002110">
    <property type="entry name" value="Ankyrin_rpt"/>
</dbReference>
<dbReference type="AlphaFoldDB" id="A0AAD8XZ34"/>
<evidence type="ECO:0000259" key="9">
    <source>
        <dbReference type="PROSITE" id="PS50011"/>
    </source>
</evidence>
<evidence type="ECO:0000313" key="11">
    <source>
        <dbReference type="Proteomes" id="UP001224775"/>
    </source>
</evidence>
<feature type="repeat" description="ANK" evidence="5">
    <location>
        <begin position="188"/>
        <end position="220"/>
    </location>
</feature>
<dbReference type="InterPro" id="IPR001245">
    <property type="entry name" value="Ser-Thr/Tyr_kinase_cat_dom"/>
</dbReference>
<evidence type="ECO:0000256" key="7">
    <source>
        <dbReference type="SAM" id="Coils"/>
    </source>
</evidence>
<sequence length="815" mass="89176">MTSSTTMTPQLSSTSSEQPAEAPAASSSSSRPLINRPSNPIISMEEDESNDYKLIRLSQSSDDDDDQIIESSLDNNKQNQQQQELKQPSSSSSSTTHKTTIDGPKVNFTASTKTGTGPTPPSSDLNASHTLAKKGNGYLASQTDLTQTSPEKFAMGCTLLQLCAIGNLPTVINYITQTYPHVNFRDYDRRTALHVAASEGHLDVVKLLIARGAKINRSDRWGGSPLDDAHRHRHLVVARYLRSKGATTGSVNLTNNLISAAAAGDIEEVRLIVESNDNVVVVGMDMSGSQSSSKRGHGRSLSNGSGGGGGVVRMRTGSIGGISVKTPTLDLSGSRRLGKNGTSSNNSPGGGTGGGGGVSQTSTGGMTNNLDASSTKKATMVVDINKGDYDHRTALHLAASEGHIDVVKFLCKRGANVNVEDRWGGRPLDDALEKDNKHVAEVLRGHGATSANSNVLKNNFRKSLRSVSKHSSGMESSDEEDENLRVDFSELEMIERIGSGAFGEIYKCRWRGILVAAKCIKASKIQKGWLLKKQVQSRDRLSERMEQIKQASITEEEKELALEDFRKETAIMRRLRHPNIVMMLAYSHTDDVEVMISEICRCSLLDIFRANAINNSHLPKRTQIIYAQQLAAGMNHLHKSRPPIIHRDLKPANLLVDFSGTLKIADFGLAKIRPNPEQNEVEAFQMTGETGSYRFMAPEVFRHEEYSETVDVYSYAMIFYYMLRSIPPWSGLSGVDAATKAAVDGERPLIPRDVDERISTLLKRCWDENPKGRPGFDEIITSLTIYSHDVFHTDTDNPDWEPHESKCMQGGCVIS</sequence>
<feature type="compositionally biased region" description="Gly residues" evidence="8">
    <location>
        <begin position="348"/>
        <end position="358"/>
    </location>
</feature>
<evidence type="ECO:0000256" key="2">
    <source>
        <dbReference type="ARBA" id="ARBA00022527"/>
    </source>
</evidence>
<keyword evidence="7" id="KW-0175">Coiled coil</keyword>
<feature type="compositionally biased region" description="Polar residues" evidence="8">
    <location>
        <begin position="1"/>
        <end position="11"/>
    </location>
</feature>
<proteinExistence type="inferred from homology"/>
<dbReference type="GO" id="GO:0004674">
    <property type="term" value="F:protein serine/threonine kinase activity"/>
    <property type="evidence" value="ECO:0007669"/>
    <property type="project" value="TreeGrafter"/>
</dbReference>
<dbReference type="PANTHER" id="PTHR44329:SF140">
    <property type="entry name" value="INACTIVE PROTEIN TYROSINE KINASE PTKL"/>
    <property type="match status" value="1"/>
</dbReference>
<dbReference type="PRINTS" id="PR01415">
    <property type="entry name" value="ANKYRIN"/>
</dbReference>
<feature type="coiled-coil region" evidence="7">
    <location>
        <begin position="531"/>
        <end position="568"/>
    </location>
</feature>
<dbReference type="SMART" id="SM00220">
    <property type="entry name" value="S_TKc"/>
    <property type="match status" value="1"/>
</dbReference>
<feature type="domain" description="Protein kinase" evidence="9">
    <location>
        <begin position="491"/>
        <end position="791"/>
    </location>
</feature>
<dbReference type="PROSITE" id="PS50297">
    <property type="entry name" value="ANK_REP_REGION"/>
    <property type="match status" value="2"/>
</dbReference>
<dbReference type="PROSITE" id="PS50088">
    <property type="entry name" value="ANK_REPEAT"/>
    <property type="match status" value="2"/>
</dbReference>
<dbReference type="PROSITE" id="PS00108">
    <property type="entry name" value="PROTEIN_KINASE_ST"/>
    <property type="match status" value="1"/>
</dbReference>
<feature type="region of interest" description="Disordered" evidence="8">
    <location>
        <begin position="286"/>
        <end position="372"/>
    </location>
</feature>
<evidence type="ECO:0000256" key="1">
    <source>
        <dbReference type="ARBA" id="ARBA00005843"/>
    </source>
</evidence>
<dbReference type="Pfam" id="PF00023">
    <property type="entry name" value="Ank"/>
    <property type="match status" value="1"/>
</dbReference>
<keyword evidence="10" id="KW-0418">Kinase</keyword>
<dbReference type="PANTHER" id="PTHR44329">
    <property type="entry name" value="SERINE/THREONINE-PROTEIN KINASE TNNI3K-RELATED"/>
    <property type="match status" value="1"/>
</dbReference>
<dbReference type="SMART" id="SM00248">
    <property type="entry name" value="ANK"/>
    <property type="match status" value="6"/>
</dbReference>
<keyword evidence="11" id="KW-1185">Reference proteome</keyword>
<protein>
    <submittedName>
        <fullName evidence="10">Serine/threonine-protein kinase</fullName>
        <ecNumber evidence="10">2.7.11.-</ecNumber>
    </submittedName>
</protein>
<dbReference type="InterPro" id="IPR000719">
    <property type="entry name" value="Prot_kinase_dom"/>
</dbReference>
<dbReference type="Gene3D" id="1.25.40.20">
    <property type="entry name" value="Ankyrin repeat-containing domain"/>
    <property type="match status" value="2"/>
</dbReference>
<evidence type="ECO:0000256" key="4">
    <source>
        <dbReference type="ARBA" id="ARBA00022840"/>
    </source>
</evidence>
<dbReference type="InterPro" id="IPR017441">
    <property type="entry name" value="Protein_kinase_ATP_BS"/>
</dbReference>
<feature type="binding site" evidence="6">
    <location>
        <position position="518"/>
    </location>
    <ligand>
        <name>ATP</name>
        <dbReference type="ChEBI" id="CHEBI:30616"/>
    </ligand>
</feature>
<evidence type="ECO:0000256" key="3">
    <source>
        <dbReference type="ARBA" id="ARBA00022741"/>
    </source>
</evidence>
<dbReference type="Pfam" id="PF07714">
    <property type="entry name" value="PK_Tyr_Ser-Thr"/>
    <property type="match status" value="1"/>
</dbReference>
<dbReference type="InterPro" id="IPR008271">
    <property type="entry name" value="Ser/Thr_kinase_AS"/>
</dbReference>
<dbReference type="Gene3D" id="1.10.510.10">
    <property type="entry name" value="Transferase(Phosphotransferase) domain 1"/>
    <property type="match status" value="1"/>
</dbReference>
<dbReference type="EMBL" id="JATAAI010000029">
    <property type="protein sequence ID" value="KAK1736264.1"/>
    <property type="molecule type" value="Genomic_DNA"/>
</dbReference>
<dbReference type="Gene3D" id="3.30.200.20">
    <property type="entry name" value="Phosphorylase Kinase, domain 1"/>
    <property type="match status" value="1"/>
</dbReference>
<dbReference type="Proteomes" id="UP001224775">
    <property type="component" value="Unassembled WGS sequence"/>
</dbReference>
<keyword evidence="10" id="KW-0808">Transferase</keyword>
<name>A0AAD8XZ34_9STRA</name>
<keyword evidence="3 6" id="KW-0547">Nucleotide-binding</keyword>
<dbReference type="EC" id="2.7.11.-" evidence="10"/>
<feature type="region of interest" description="Disordered" evidence="8">
    <location>
        <begin position="1"/>
        <end position="129"/>
    </location>
</feature>
<keyword evidence="5" id="KW-0040">ANK repeat</keyword>
<evidence type="ECO:0000256" key="8">
    <source>
        <dbReference type="SAM" id="MobiDB-lite"/>
    </source>
</evidence>
<feature type="compositionally biased region" description="Low complexity" evidence="8">
    <location>
        <begin position="12"/>
        <end position="30"/>
    </location>
</feature>
<evidence type="ECO:0000256" key="6">
    <source>
        <dbReference type="PROSITE-ProRule" id="PRU10141"/>
    </source>
</evidence>
<dbReference type="SUPFAM" id="SSF56112">
    <property type="entry name" value="Protein kinase-like (PK-like)"/>
    <property type="match status" value="1"/>
</dbReference>
<dbReference type="InterPro" id="IPR011009">
    <property type="entry name" value="Kinase-like_dom_sf"/>
</dbReference>
<dbReference type="PROSITE" id="PS00107">
    <property type="entry name" value="PROTEIN_KINASE_ATP"/>
    <property type="match status" value="1"/>
</dbReference>
<gene>
    <name evidence="10" type="ORF">QTG54_012864</name>
</gene>
<dbReference type="GO" id="GO:0005524">
    <property type="term" value="F:ATP binding"/>
    <property type="evidence" value="ECO:0007669"/>
    <property type="project" value="UniProtKB-UniRule"/>
</dbReference>
<reference evidence="10" key="1">
    <citation type="submission" date="2023-06" db="EMBL/GenBank/DDBJ databases">
        <title>Survivors Of The Sea: Transcriptome response of Skeletonema marinoi to long-term dormancy.</title>
        <authorList>
            <person name="Pinder M.I.M."/>
            <person name="Kourtchenko O."/>
            <person name="Robertson E.K."/>
            <person name="Larsson T."/>
            <person name="Maumus F."/>
            <person name="Osuna-Cruz C.M."/>
            <person name="Vancaester E."/>
            <person name="Stenow R."/>
            <person name="Vandepoele K."/>
            <person name="Ploug H."/>
            <person name="Bruchert V."/>
            <person name="Godhe A."/>
            <person name="Topel M."/>
        </authorList>
    </citation>
    <scope>NUCLEOTIDE SEQUENCE</scope>
    <source>
        <strain evidence="10">R05AC</strain>
    </source>
</reference>
<organism evidence="10 11">
    <name type="scientific">Skeletonema marinoi</name>
    <dbReference type="NCBI Taxonomy" id="267567"/>
    <lineage>
        <taxon>Eukaryota</taxon>
        <taxon>Sar</taxon>
        <taxon>Stramenopiles</taxon>
        <taxon>Ochrophyta</taxon>
        <taxon>Bacillariophyta</taxon>
        <taxon>Coscinodiscophyceae</taxon>
        <taxon>Thalassiosirophycidae</taxon>
        <taxon>Thalassiosirales</taxon>
        <taxon>Skeletonemataceae</taxon>
        <taxon>Skeletonema</taxon>
        <taxon>Skeletonema marinoi-dohrnii complex</taxon>
    </lineage>
</organism>